<dbReference type="EMBL" id="AXCR01000005">
    <property type="protein sequence ID" value="KJR87291.1"/>
    <property type="molecule type" value="Genomic_DNA"/>
</dbReference>
<name>A0A0F2MGJ5_SPOSC</name>
<accession>A0A0F2MGJ5</accession>
<evidence type="ECO:0008006" key="3">
    <source>
        <dbReference type="Google" id="ProtNLM"/>
    </source>
</evidence>
<comment type="caution">
    <text evidence="1">The sequence shown here is derived from an EMBL/GenBank/DDBJ whole genome shotgun (WGS) entry which is preliminary data.</text>
</comment>
<dbReference type="RefSeq" id="XP_016589967.1">
    <property type="nucleotide sequence ID" value="XM_016728653.1"/>
</dbReference>
<gene>
    <name evidence="1" type="ORF">SPSK_01747</name>
</gene>
<dbReference type="Proteomes" id="UP000033710">
    <property type="component" value="Unassembled WGS sequence"/>
</dbReference>
<protein>
    <recommendedName>
        <fullName evidence="3">F-box domain-containing protein</fullName>
    </recommendedName>
</protein>
<dbReference type="GeneID" id="27663930"/>
<organism evidence="1 2">
    <name type="scientific">Sporothrix schenckii 1099-18</name>
    <dbReference type="NCBI Taxonomy" id="1397361"/>
    <lineage>
        <taxon>Eukaryota</taxon>
        <taxon>Fungi</taxon>
        <taxon>Dikarya</taxon>
        <taxon>Ascomycota</taxon>
        <taxon>Pezizomycotina</taxon>
        <taxon>Sordariomycetes</taxon>
        <taxon>Sordariomycetidae</taxon>
        <taxon>Ophiostomatales</taxon>
        <taxon>Ophiostomataceae</taxon>
        <taxon>Sporothrix</taxon>
    </lineage>
</organism>
<dbReference type="OrthoDB" id="3766406at2759"/>
<evidence type="ECO:0000313" key="2">
    <source>
        <dbReference type="Proteomes" id="UP000033710"/>
    </source>
</evidence>
<evidence type="ECO:0000313" key="1">
    <source>
        <dbReference type="EMBL" id="KJR87291.1"/>
    </source>
</evidence>
<reference evidence="1 2" key="2">
    <citation type="journal article" date="2015" name="Eukaryot. Cell">
        <title>Asexual propagation of a virulent clone complex in a human and feline outbreak of sporotrichosis.</title>
        <authorList>
            <person name="Teixeira Mde M."/>
            <person name="Rodrigues A.M."/>
            <person name="Tsui C.K."/>
            <person name="de Almeida L.G."/>
            <person name="Van Diepeningen A.D."/>
            <person name="van den Ende B.G."/>
            <person name="Fernandes G.F."/>
            <person name="Kano R."/>
            <person name="Hamelin R.C."/>
            <person name="Lopes-Bezerra L.M."/>
            <person name="Vasconcelos A.T."/>
            <person name="de Hoog S."/>
            <person name="de Camargo Z.P."/>
            <person name="Felipe M.S."/>
        </authorList>
    </citation>
    <scope>NUCLEOTIDE SEQUENCE [LARGE SCALE GENOMIC DNA]</scope>
    <source>
        <strain evidence="1 2">1099-18</strain>
    </source>
</reference>
<dbReference type="VEuPathDB" id="FungiDB:SPSK_01747"/>
<sequence>MRPPVNHILDLPVHVIFTLKEFLRGQDIILLSLTCKDLRRLMIQRPNQTLSLALDIVPSRREKYHMLLVRDCYTHWVCHACHQLRTVFEMDLPGCPVHITWRRICYKAHCHTPAVAGPFSTVGAAGLAFHHIQIALRYQRLIKAGVPDTMRMRRAVPDTIRLVHQDATLSPVRMLHRIMDPIFKTMSRGTGDCDYALRMRFDRRIKEDHTATRPFTDLPQLRFVQRSRIKIVRHFSTVNCMQWDGTIFNICPHLTIMSQHLFSADPLPRHSGYRNDPRNLKTNRKNCYRRAHYALYTTDQGLLRIEPCVQYHTILDEEKGACAQCLTDYKVRVCDNNTTLYVDVWQDFGTECTYRDADEWLMHSSLLWYRTHNPSLYSHPRANGHDNVRHQPGAVCKFYHRGENACPWDRPQTDLAHIQQLRVQNEPMVLLWRTSCGQHSPRL</sequence>
<reference evidence="1 2" key="1">
    <citation type="journal article" date="2014" name="BMC Genomics">
        <title>Comparative genomics of the major fungal agents of human and animal Sporotrichosis: Sporothrix schenckii and Sporothrix brasiliensis.</title>
        <authorList>
            <person name="Teixeira M.M."/>
            <person name="de Almeida L.G."/>
            <person name="Kubitschek-Barreira P."/>
            <person name="Alves F.L."/>
            <person name="Kioshima E.S."/>
            <person name="Abadio A.K."/>
            <person name="Fernandes L."/>
            <person name="Derengowski L.S."/>
            <person name="Ferreira K.S."/>
            <person name="Souza R.C."/>
            <person name="Ruiz J.C."/>
            <person name="de Andrade N.C."/>
            <person name="Paes H.C."/>
            <person name="Nicola A.M."/>
            <person name="Albuquerque P."/>
            <person name="Gerber A.L."/>
            <person name="Martins V.P."/>
            <person name="Peconick L.D."/>
            <person name="Neto A.V."/>
            <person name="Chaucanez C.B."/>
            <person name="Silva P.A."/>
            <person name="Cunha O.L."/>
            <person name="de Oliveira F.F."/>
            <person name="dos Santos T.C."/>
            <person name="Barros A.L."/>
            <person name="Soares M.A."/>
            <person name="de Oliveira L.M."/>
            <person name="Marini M.M."/>
            <person name="Villalobos-Duno H."/>
            <person name="Cunha M.M."/>
            <person name="de Hoog S."/>
            <person name="da Silveira J.F."/>
            <person name="Henrissat B."/>
            <person name="Nino-Vega G.A."/>
            <person name="Cisalpino P.S."/>
            <person name="Mora-Montes H.M."/>
            <person name="Almeida S.R."/>
            <person name="Stajich J.E."/>
            <person name="Lopes-Bezerra L.M."/>
            <person name="Vasconcelos A.T."/>
            <person name="Felipe M.S."/>
        </authorList>
    </citation>
    <scope>NUCLEOTIDE SEQUENCE [LARGE SCALE GENOMIC DNA]</scope>
    <source>
        <strain evidence="1 2">1099-18</strain>
    </source>
</reference>
<dbReference type="AlphaFoldDB" id="A0A0F2MGJ5"/>
<proteinExistence type="predicted"/>
<dbReference type="KEGG" id="ssck:SPSK_01747"/>